<proteinExistence type="predicted"/>
<dbReference type="InterPro" id="IPR042201">
    <property type="entry name" value="FH2_Formin_sf"/>
</dbReference>
<evidence type="ECO:0000313" key="6">
    <source>
        <dbReference type="Proteomes" id="UP001176961"/>
    </source>
</evidence>
<dbReference type="InterPro" id="IPR010473">
    <property type="entry name" value="GTPase-bd"/>
</dbReference>
<dbReference type="InterPro" id="IPR016024">
    <property type="entry name" value="ARM-type_fold"/>
</dbReference>
<dbReference type="PROSITE" id="PS50096">
    <property type="entry name" value="IQ"/>
    <property type="match status" value="1"/>
</dbReference>
<dbReference type="EMBL" id="CATQJL010000001">
    <property type="protein sequence ID" value="CAJ0591851.1"/>
    <property type="molecule type" value="Genomic_DNA"/>
</dbReference>
<dbReference type="GO" id="GO:0030036">
    <property type="term" value="P:actin cytoskeleton organization"/>
    <property type="evidence" value="ECO:0007669"/>
    <property type="project" value="InterPro"/>
</dbReference>
<accession>A0AA36DQA1</accession>
<dbReference type="Gene3D" id="1.20.58.2220">
    <property type="entry name" value="Formin, FH2 domain"/>
    <property type="match status" value="1"/>
</dbReference>
<feature type="region of interest" description="Disordered" evidence="2">
    <location>
        <begin position="487"/>
        <end position="533"/>
    </location>
</feature>
<dbReference type="InterPro" id="IPR015425">
    <property type="entry name" value="FH2_Formin"/>
</dbReference>
<dbReference type="SMART" id="SM00498">
    <property type="entry name" value="FH2"/>
    <property type="match status" value="1"/>
</dbReference>
<dbReference type="AlphaFoldDB" id="A0AA36DQA1"/>
<name>A0AA36DQA1_CYLNA</name>
<dbReference type="Proteomes" id="UP001176961">
    <property type="component" value="Unassembled WGS sequence"/>
</dbReference>
<organism evidence="5 6">
    <name type="scientific">Cylicocyclus nassatus</name>
    <name type="common">Nematode worm</name>
    <dbReference type="NCBI Taxonomy" id="53992"/>
    <lineage>
        <taxon>Eukaryota</taxon>
        <taxon>Metazoa</taxon>
        <taxon>Ecdysozoa</taxon>
        <taxon>Nematoda</taxon>
        <taxon>Chromadorea</taxon>
        <taxon>Rhabditida</taxon>
        <taxon>Rhabditina</taxon>
        <taxon>Rhabditomorpha</taxon>
        <taxon>Strongyloidea</taxon>
        <taxon>Strongylidae</taxon>
        <taxon>Cylicocyclus</taxon>
    </lineage>
</organism>
<protein>
    <submittedName>
        <fullName evidence="5">Uncharacterized protein</fullName>
    </submittedName>
</protein>
<evidence type="ECO:0000313" key="5">
    <source>
        <dbReference type="EMBL" id="CAJ0591851.1"/>
    </source>
</evidence>
<dbReference type="GO" id="GO:0031267">
    <property type="term" value="F:small GTPase binding"/>
    <property type="evidence" value="ECO:0007669"/>
    <property type="project" value="InterPro"/>
</dbReference>
<dbReference type="SMART" id="SM01140">
    <property type="entry name" value="Drf_GBD"/>
    <property type="match status" value="1"/>
</dbReference>
<feature type="coiled-coil region" evidence="1">
    <location>
        <begin position="445"/>
        <end position="479"/>
    </location>
</feature>
<keyword evidence="6" id="KW-1185">Reference proteome</keyword>
<dbReference type="PROSITE" id="PS51444">
    <property type="entry name" value="FH2"/>
    <property type="match status" value="1"/>
</dbReference>
<evidence type="ECO:0000259" key="3">
    <source>
        <dbReference type="PROSITE" id="PS51232"/>
    </source>
</evidence>
<dbReference type="GO" id="GO:0003779">
    <property type="term" value="F:actin binding"/>
    <property type="evidence" value="ECO:0007669"/>
    <property type="project" value="InterPro"/>
</dbReference>
<dbReference type="InterPro" id="IPR010472">
    <property type="entry name" value="FH3_dom"/>
</dbReference>
<dbReference type="InterPro" id="IPR014768">
    <property type="entry name" value="GBD/FH3_dom"/>
</dbReference>
<gene>
    <name evidence="5" type="ORF">CYNAS_LOCUS3834</name>
</gene>
<evidence type="ECO:0000256" key="2">
    <source>
        <dbReference type="SAM" id="MobiDB-lite"/>
    </source>
</evidence>
<dbReference type="PANTHER" id="PTHR45725">
    <property type="entry name" value="FORMIN HOMOLOGY 2 FAMILY MEMBER"/>
    <property type="match status" value="1"/>
</dbReference>
<dbReference type="SUPFAM" id="SSF101447">
    <property type="entry name" value="Formin homology 2 domain (FH2 domain)"/>
    <property type="match status" value="1"/>
</dbReference>
<dbReference type="SUPFAM" id="SSF48371">
    <property type="entry name" value="ARM repeat"/>
    <property type="match status" value="1"/>
</dbReference>
<feature type="compositionally biased region" description="Low complexity" evidence="2">
    <location>
        <begin position="487"/>
        <end position="512"/>
    </location>
</feature>
<keyword evidence="1" id="KW-0175">Coiled coil</keyword>
<dbReference type="SMART" id="SM01139">
    <property type="entry name" value="Drf_FH3"/>
    <property type="match status" value="1"/>
</dbReference>
<reference evidence="5" key="1">
    <citation type="submission" date="2023-07" db="EMBL/GenBank/DDBJ databases">
        <authorList>
            <consortium name="CYATHOMIX"/>
        </authorList>
    </citation>
    <scope>NUCLEOTIDE SEQUENCE</scope>
    <source>
        <strain evidence="5">N/A</strain>
    </source>
</reference>
<dbReference type="PANTHER" id="PTHR45725:SF1">
    <property type="entry name" value="DISHEVELLED ASSOCIATED ACTIVATOR OF MORPHOGENESIS, ISOFORM D"/>
    <property type="match status" value="1"/>
</dbReference>
<evidence type="ECO:0000256" key="1">
    <source>
        <dbReference type="SAM" id="Coils"/>
    </source>
</evidence>
<feature type="domain" description="FH2" evidence="4">
    <location>
        <begin position="542"/>
        <end position="953"/>
    </location>
</feature>
<dbReference type="Pfam" id="PF06367">
    <property type="entry name" value="Drf_FH3"/>
    <property type="match status" value="1"/>
</dbReference>
<dbReference type="Pfam" id="PF06371">
    <property type="entry name" value="Drf_GBD"/>
    <property type="match status" value="1"/>
</dbReference>
<dbReference type="GO" id="GO:0030838">
    <property type="term" value="P:positive regulation of actin filament polymerization"/>
    <property type="evidence" value="ECO:0007669"/>
    <property type="project" value="TreeGrafter"/>
</dbReference>
<feature type="domain" description="GBD/FH3" evidence="3">
    <location>
        <begin position="58"/>
        <end position="425"/>
    </location>
</feature>
<dbReference type="InterPro" id="IPR011989">
    <property type="entry name" value="ARM-like"/>
</dbReference>
<dbReference type="InterPro" id="IPR051425">
    <property type="entry name" value="Formin_Homology"/>
</dbReference>
<comment type="caution">
    <text evidence="5">The sequence shown here is derived from an EMBL/GenBank/DDBJ whole genome shotgun (WGS) entry which is preliminary data.</text>
</comment>
<dbReference type="Gene3D" id="1.10.238.150">
    <property type="entry name" value="Formin, FH3 diaphanous domain"/>
    <property type="match status" value="1"/>
</dbReference>
<evidence type="ECO:0000259" key="4">
    <source>
        <dbReference type="PROSITE" id="PS51444"/>
    </source>
</evidence>
<dbReference type="PROSITE" id="PS51232">
    <property type="entry name" value="GBD_FH3"/>
    <property type="match status" value="1"/>
</dbReference>
<sequence length="1002" mass="114248">MNIVTTTRATRVPPYAIITSDPAPREWITKFLKTTCRLWNGFHRRMYGKQQLYYLDPLNLLDEERLEKDFEKFVEECGLSEERKADLRTYTKEKKLILLNNQTFRSEEDCGKFISILRAYEKDPEELFVPPVDILQDVTITLRTQCSSFVQQFVEAEGVHLLTKFLLRSQENPGLRAETLCLLGAFRALLNSTKGRAAVLEDPEALLAIARAIDINDCKCKIVAVEILSGLCFVPDDGHRRVLTALTQLAPILGERTRFQTLVSDLHKRFHSERETDRARIAIIGLINALLRTGHAESSLEFRVHLRCEFLMLGMAQAAALMRESASNQLQDHLDLFEMMRKEDEIVLSGGNSEDSGASSPVNFESATGIAEALQSKLKNSPAHPHFMSLLQHLFMVPSDEKHLPLWRLFDLILQHLTLHATVHGMTDVEEAFTSTIDMEDILTRLHTQCDYERLEGEMERMKEELDQERMRAMELDNRIADLSDGRNSMVSSRISNSSSPSDPCPSMSSSSPLPPVCPPSAIPPPPPPPLALGLMKVEEAQKRVPKPAGPLKTFNWLKLNEAKVKGTAWEFIEDEKMYKQLDLSDIATTFASCSQKEDDADFYSTISRRNRDAQVSVIDPRRYQNCTIMLSKLKLTHREIRTALLAMDDKGKLPKDMIEQMLKFVPSKDEVTLLKNTVNRHGSPSVLALADRYLYEMAQIPRFEPRLRSLYIIRTFQERYDCLMPHIHSVIRASSALSHSKKFKQLLALILAIGNYLNYGKRSGNAYGFDLSSLNRLTDVKFSHRSDRNLLHYILQMVDKRFPELGKLRRELSAVYDASRYNRSDVLAEIRSLEQSIAAVRTELAFVQEAARKVQLPEEKPEDCKGDCFETVAKEFIASASEQFLVLDKLHSEMKAKFAALAKQFCFDSVNPEELFGCLAKFLTAFSDAQQQLWAECEHQEQVKRQTLARGYFAKKVSRQRDSDRDFDQLISALQSGDLFKDDLSRLRTSFRVPKNGKVRC</sequence>
<feature type="compositionally biased region" description="Pro residues" evidence="2">
    <location>
        <begin position="513"/>
        <end position="531"/>
    </location>
</feature>
<dbReference type="Pfam" id="PF02181">
    <property type="entry name" value="FH2"/>
    <property type="match status" value="1"/>
</dbReference>
<dbReference type="Gene3D" id="1.25.10.10">
    <property type="entry name" value="Leucine-rich Repeat Variant"/>
    <property type="match status" value="1"/>
</dbReference>